<dbReference type="Pfam" id="PF00501">
    <property type="entry name" value="AMP-binding"/>
    <property type="match status" value="1"/>
</dbReference>
<accession>A0ABW3TTB7</accession>
<dbReference type="NCBIfam" id="TIGR01217">
    <property type="entry name" value="ac_ac_CoA_syn"/>
    <property type="match status" value="1"/>
</dbReference>
<evidence type="ECO:0000256" key="2">
    <source>
        <dbReference type="ARBA" id="ARBA00022598"/>
    </source>
</evidence>
<dbReference type="PROSITE" id="PS00455">
    <property type="entry name" value="AMP_BINDING"/>
    <property type="match status" value="1"/>
</dbReference>
<evidence type="ECO:0000256" key="4">
    <source>
        <dbReference type="ARBA" id="ARBA00022840"/>
    </source>
</evidence>
<dbReference type="Proteomes" id="UP001597231">
    <property type="component" value="Unassembled WGS sequence"/>
</dbReference>
<dbReference type="InterPro" id="IPR000873">
    <property type="entry name" value="AMP-dep_synth/lig_dom"/>
</dbReference>
<evidence type="ECO:0000259" key="5">
    <source>
        <dbReference type="Pfam" id="PF00501"/>
    </source>
</evidence>
<dbReference type="EC" id="6.2.1.16" evidence="7"/>
<dbReference type="InterPro" id="IPR042099">
    <property type="entry name" value="ANL_N_sf"/>
</dbReference>
<dbReference type="Gene3D" id="3.30.300.30">
    <property type="match status" value="1"/>
</dbReference>
<evidence type="ECO:0000259" key="6">
    <source>
        <dbReference type="Pfam" id="PF16177"/>
    </source>
</evidence>
<dbReference type="EMBL" id="JBHTLT010000004">
    <property type="protein sequence ID" value="MFD1203743.1"/>
    <property type="molecule type" value="Genomic_DNA"/>
</dbReference>
<evidence type="ECO:0000256" key="1">
    <source>
        <dbReference type="ARBA" id="ARBA00006432"/>
    </source>
</evidence>
<dbReference type="NCBIfam" id="NF002937">
    <property type="entry name" value="PRK03584.1"/>
    <property type="match status" value="1"/>
</dbReference>
<keyword evidence="4" id="KW-0067">ATP-binding</keyword>
<gene>
    <name evidence="7" type="ORF">ACFQ38_01165</name>
</gene>
<dbReference type="RefSeq" id="WP_381479575.1">
    <property type="nucleotide sequence ID" value="NZ_JBHTLT010000004.1"/>
</dbReference>
<dbReference type="InterPro" id="IPR045851">
    <property type="entry name" value="AMP-bd_C_sf"/>
</dbReference>
<comment type="similarity">
    <text evidence="1">Belongs to the ATP-dependent AMP-binding enzyme family.</text>
</comment>
<dbReference type="PANTHER" id="PTHR42921:SF1">
    <property type="entry name" value="ACETOACETYL-COA SYNTHETASE"/>
    <property type="match status" value="1"/>
</dbReference>
<name>A0ABW3TTB7_9BACL</name>
<dbReference type="InterPro" id="IPR020845">
    <property type="entry name" value="AMP-binding_CS"/>
</dbReference>
<dbReference type="Gene3D" id="3.40.50.12780">
    <property type="entry name" value="N-terminal domain of ligase-like"/>
    <property type="match status" value="1"/>
</dbReference>
<keyword evidence="2 7" id="KW-0436">Ligase</keyword>
<dbReference type="PANTHER" id="PTHR42921">
    <property type="entry name" value="ACETOACETYL-COA SYNTHETASE"/>
    <property type="match status" value="1"/>
</dbReference>
<evidence type="ECO:0000313" key="8">
    <source>
        <dbReference type="Proteomes" id="UP001597231"/>
    </source>
</evidence>
<dbReference type="InterPro" id="IPR005914">
    <property type="entry name" value="Acac_CoA_synth"/>
</dbReference>
<keyword evidence="3" id="KW-0547">Nucleotide-binding</keyword>
<protein>
    <submittedName>
        <fullName evidence="7">Acetoacetate--CoA ligase</fullName>
        <ecNumber evidence="7">6.2.1.16</ecNumber>
    </submittedName>
</protein>
<reference evidence="8" key="1">
    <citation type="journal article" date="2019" name="Int. J. Syst. Evol. Microbiol.">
        <title>The Global Catalogue of Microorganisms (GCM) 10K type strain sequencing project: providing services to taxonomists for standard genome sequencing and annotation.</title>
        <authorList>
            <consortium name="The Broad Institute Genomics Platform"/>
            <consortium name="The Broad Institute Genome Sequencing Center for Infectious Disease"/>
            <person name="Wu L."/>
            <person name="Ma J."/>
        </authorList>
    </citation>
    <scope>NUCLEOTIDE SEQUENCE [LARGE SCALE GENOMIC DNA]</scope>
    <source>
        <strain evidence="8">CCUG 53915</strain>
    </source>
</reference>
<proteinExistence type="inferred from homology"/>
<feature type="domain" description="Acetyl-coenzyme A synthetase N-terminal" evidence="6">
    <location>
        <begin position="39"/>
        <end position="94"/>
    </location>
</feature>
<organism evidence="7 8">
    <name type="scientific">Sporosarcina contaminans</name>
    <dbReference type="NCBI Taxonomy" id="633403"/>
    <lineage>
        <taxon>Bacteria</taxon>
        <taxon>Bacillati</taxon>
        <taxon>Bacillota</taxon>
        <taxon>Bacilli</taxon>
        <taxon>Bacillales</taxon>
        <taxon>Caryophanaceae</taxon>
        <taxon>Sporosarcina</taxon>
    </lineage>
</organism>
<sequence length="667" mass="74761">MVTEGSVLWVPSNDFIENTNIINYIKWLKREKNLAFGDYHSLWKWSVDELEAFWESIWEYFDVQSSTAYEEVLSFKEMPSAKWFTGATLNYAEHIFRRDNYDKTAICHASEIRPLGELNWGDFKKQVMSLATELRALGVGRGDRIAAYLPNIPETVVAMMATMSIGAVWSSVSPDFGSRSVLDRLQQIKPKVLFTIDGYQYAGKTFDRREEVVKIAEQLPTVEHFIHVPYLIVEDTIGPIESAKQWSELLNRPAPQHFEFEQVPFDHPLQIMYSSGTTGIPKAIVHSHGGILLESYKILTFHANLGPKSRLLFYTTTGWMMFNILTSGLLTGASIVLYDGNPAYPSIGKLWELAEQTGTTAFGASPMYVNLMKQAGLSPKDKYDLSSIESIILSGAPAGPELFEWIYKHVKEDLWLSSQSGGTDICSGFLTGVPIEPVTAGEMQARGLGVDVHAFTEDGKSVVGKVGELVVLQPMPSMPLYFLNDEGNKRLFESYFDMFPGIWRQGDNLKLTERGTGIIYGRSDSTLNRNGVRMGTSEIYSAVESLDAVKDSLIVYLQMKESRSFMPLFVALNEGAVLDESLKQEIRDIIRNQASPKHVPDEIYAIEQVPYTLTGKKMEVPVRKILCGVPVEEAANPDAMANPTSLQYFSTFWQKEQSDEGLATHST</sequence>
<comment type="caution">
    <text evidence="7">The sequence shown here is derived from an EMBL/GenBank/DDBJ whole genome shotgun (WGS) entry which is preliminary data.</text>
</comment>
<dbReference type="InterPro" id="IPR032387">
    <property type="entry name" value="ACAS_N"/>
</dbReference>
<dbReference type="GO" id="GO:0030729">
    <property type="term" value="F:acetoacetate-CoA ligase activity"/>
    <property type="evidence" value="ECO:0007669"/>
    <property type="project" value="UniProtKB-EC"/>
</dbReference>
<feature type="domain" description="AMP-dependent synthetase/ligase" evidence="5">
    <location>
        <begin position="102"/>
        <end position="474"/>
    </location>
</feature>
<dbReference type="SUPFAM" id="SSF56801">
    <property type="entry name" value="Acetyl-CoA synthetase-like"/>
    <property type="match status" value="1"/>
</dbReference>
<evidence type="ECO:0000256" key="3">
    <source>
        <dbReference type="ARBA" id="ARBA00022741"/>
    </source>
</evidence>
<evidence type="ECO:0000313" key="7">
    <source>
        <dbReference type="EMBL" id="MFD1203743.1"/>
    </source>
</evidence>
<keyword evidence="8" id="KW-1185">Reference proteome</keyword>
<dbReference type="Pfam" id="PF16177">
    <property type="entry name" value="ACAS_N"/>
    <property type="match status" value="1"/>
</dbReference>